<feature type="compositionally biased region" description="Basic and acidic residues" evidence="1">
    <location>
        <begin position="2143"/>
        <end position="2159"/>
    </location>
</feature>
<feature type="compositionally biased region" description="Basic and acidic residues" evidence="1">
    <location>
        <begin position="2356"/>
        <end position="2365"/>
    </location>
</feature>
<feature type="compositionally biased region" description="Polar residues" evidence="1">
    <location>
        <begin position="2062"/>
        <end position="2071"/>
    </location>
</feature>
<feature type="compositionally biased region" description="Polar residues" evidence="1">
    <location>
        <begin position="2089"/>
        <end position="2106"/>
    </location>
</feature>
<gene>
    <name evidence="3" type="primary">LOC125177877</name>
</gene>
<feature type="compositionally biased region" description="Low complexity" evidence="1">
    <location>
        <begin position="991"/>
        <end position="1005"/>
    </location>
</feature>
<organism evidence="2 3">
    <name type="scientific">Hyalella azteca</name>
    <name type="common">Amphipod</name>
    <dbReference type="NCBI Taxonomy" id="294128"/>
    <lineage>
        <taxon>Eukaryota</taxon>
        <taxon>Metazoa</taxon>
        <taxon>Ecdysozoa</taxon>
        <taxon>Arthropoda</taxon>
        <taxon>Crustacea</taxon>
        <taxon>Multicrustacea</taxon>
        <taxon>Malacostraca</taxon>
        <taxon>Eumalacostraca</taxon>
        <taxon>Peracarida</taxon>
        <taxon>Amphipoda</taxon>
        <taxon>Senticaudata</taxon>
        <taxon>Talitrida</taxon>
        <taxon>Talitroidea</taxon>
        <taxon>Hyalellidae</taxon>
        <taxon>Hyalella</taxon>
    </lineage>
</organism>
<dbReference type="GeneID" id="125177877"/>
<feature type="compositionally biased region" description="Polar residues" evidence="1">
    <location>
        <begin position="2160"/>
        <end position="2171"/>
    </location>
</feature>
<feature type="compositionally biased region" description="Low complexity" evidence="1">
    <location>
        <begin position="1964"/>
        <end position="1977"/>
    </location>
</feature>
<feature type="region of interest" description="Disordered" evidence="1">
    <location>
        <begin position="2089"/>
        <end position="2339"/>
    </location>
</feature>
<feature type="compositionally biased region" description="Polar residues" evidence="1">
    <location>
        <begin position="920"/>
        <end position="963"/>
    </location>
</feature>
<dbReference type="OrthoDB" id="10055895at2759"/>
<name>A0A979FIJ2_HYAAZ</name>
<keyword evidence="2" id="KW-1185">Reference proteome</keyword>
<feature type="compositionally biased region" description="Basic and acidic residues" evidence="1">
    <location>
        <begin position="2424"/>
        <end position="2445"/>
    </location>
</feature>
<feature type="region of interest" description="Disordered" evidence="1">
    <location>
        <begin position="451"/>
        <end position="490"/>
    </location>
</feature>
<evidence type="ECO:0000313" key="3">
    <source>
        <dbReference type="RefSeq" id="XP_047736392.1"/>
    </source>
</evidence>
<feature type="compositionally biased region" description="Basic and acidic residues" evidence="1">
    <location>
        <begin position="2376"/>
        <end position="2413"/>
    </location>
</feature>
<feature type="region of interest" description="Disordered" evidence="1">
    <location>
        <begin position="1962"/>
        <end position="1989"/>
    </location>
</feature>
<dbReference type="KEGG" id="hazt:125177877"/>
<proteinExistence type="predicted"/>
<feature type="region of interest" description="Disordered" evidence="1">
    <location>
        <begin position="1271"/>
        <end position="1304"/>
    </location>
</feature>
<feature type="region of interest" description="Disordered" evidence="1">
    <location>
        <begin position="316"/>
        <end position="337"/>
    </location>
</feature>
<feature type="region of interest" description="Disordered" evidence="1">
    <location>
        <begin position="896"/>
        <end position="1005"/>
    </location>
</feature>
<feature type="region of interest" description="Disordered" evidence="1">
    <location>
        <begin position="810"/>
        <end position="835"/>
    </location>
</feature>
<dbReference type="RefSeq" id="XP_047736392.1">
    <property type="nucleotide sequence ID" value="XM_047880436.1"/>
</dbReference>
<reference evidence="3" key="1">
    <citation type="submission" date="2025-08" db="UniProtKB">
        <authorList>
            <consortium name="RefSeq"/>
        </authorList>
    </citation>
    <scope>IDENTIFICATION</scope>
    <source>
        <tissue evidence="3">Whole organism</tissue>
    </source>
</reference>
<feature type="compositionally biased region" description="Polar residues" evidence="1">
    <location>
        <begin position="820"/>
        <end position="831"/>
    </location>
</feature>
<feature type="region of interest" description="Disordered" evidence="1">
    <location>
        <begin position="1365"/>
        <end position="1398"/>
    </location>
</feature>
<feature type="compositionally biased region" description="Polar residues" evidence="1">
    <location>
        <begin position="896"/>
        <end position="912"/>
    </location>
</feature>
<feature type="compositionally biased region" description="Polar residues" evidence="1">
    <location>
        <begin position="463"/>
        <end position="490"/>
    </location>
</feature>
<accession>A0A979FIJ2</accession>
<sequence>MDVSKPNPVLPRNCDGSRDLELIVKAVPDSTEGAVEDTPSRSIHGKERRSYSKQKKSPNLSKSFRNLKKFPLPAGEHNPGNESTSVRNRRPQVLDTSKPVNLTSKFSGDNVTKSRCKETSGANLVKRSSANYCTSSSKFSNIITAVDKECVPQQARKGSHSGLLEQATCVKSEKPTPDFKSTSNNEKVERNKEYLISYRETIEKVLRRNSSPSHTARNMLKISQKCEIETAASSLKSDLSLNLKKQAQDESTTSSLVKGVSGCDLVLSYAKPGPSSESGYGTPHVDLCVVKSEIVPKLEFSASAIKNIENSRVRGVKTDSSGYRPPTKSKQKISSKIPVSPRMTFKGKLEDKVSCKRAVKRRKIHGFTKALPRNEPGISKFANEPIDKSVDVNNTVQLPRAVDQNQGPSKEGTFMVSRQVFKSPLCSSHELSDIKSIDDSQVSQEAKAVQIDETKSDSPDVSCCSSAPNSAVQHSLQAKPRNQSKSRSAQGTVYSCNLPVNLEVNGSIKMADDSKMILMFTCSLMSILPPLYACKTNYFLRLKILKPLNFSTYTLPGNVLLFKEESDQMTLPYLKLIPFFSTGGSHNLRPLSIAGKTIHLIVNTMADNYDQFPALRNAICLENDFTLIVIYGFDRYQCSRSIKFSSAVKQPKARVLWKPTGKMARESPTFYGLNADHFIMDPRIMTAKLSLQRDSHIRRHRMSDQWRKWCAIQPSVLIDRAQVLTPCKRKKADPASNRRGKRSNISPPSFGRCSDEISDPGPSSVKSRSTHSESKQKTYFKPMSHTKSPSKEVSMKTNTVSDGDAATLLQPFRHRETPQKHPQTNDSPTTSKHSDQIENIVESPIGPNFGQKFLSSVTEVGSVRVAGSGSISPQKHQRKFDENCRMEKLSDNVTNDANSQFPSLVRSESNASLPAASHTMGGSSSVMPCSSQFQTSSSHHATSNQPSFESLLKTPSPSSNKIYNTIDDGQATGDSSESAELDTAAHDVRAKATSATSAKTTSAADAKITSAAGAKANGAAGAKATSAAGAKATGAAGAKATSAAGAKTTAAGAKATGAAGAKATGVADAKANGAASAKATSANNDASSEVLCVSSGSPSCTLKSTPRKLSPLQLYALPRHSSPIQKKIVALNNLYEPSVYKRDDVSYRMWTGYNPRLVKKEEKAIACAKKEELHVCMTCDCRVSGPVYMFRSHLRSKLHYTNSVTSLRVMSNMICKQFGRHLPAVDWLAASLDTVVVREEVKEVQGMASLTASLQANASLQASASLQTLERGSERITSTTAPSPICSPTSTNDGPSCSSTPTSTNDLLSCGSSTSVLRHTYWHELVLIKKILDADLSACFGATPTVPQATPSVAQATPSVAQATSSVHQKPANGGLVSAHAPSRCQASHATKSRSSVKRKFVEATNLQAQNSGLDQSQLDSEFHASKGEKKRKLNQVESEPTIGVIGNLPGTSTDCNELHSNEVCERPQYGCGDADGSAVETDYDEAAGGFCMVDIISSEHHNPSHTQYQMGSSPFVQYEASTHMPLEEDNYDDSYSCMCNAVMNMTSSSLPAAPCEPLANFDHNFESAIDGNQLQSLSAARETSTVDANFPMNESGENVYADLDFIVNEALDVVNTNHQAPHGDLAQPDKDANNNFQDALLGSVLNCSPDDKLQSIAKQDLINAPRSGADYESKHYFDLLSEISCDDDSSSGMDVDPSSSFNAVRLETPVLLNCAPSSPLGIDHDSGYPDAATDEQNLRFREDALVVSRNYLEAGIGCENVEFTYSCDSDCTNGSLDSHAGLIGVSEIQPKNNEPNNENQCMDNTKAGYLSDEDELKLFLSSDEADDLPHINNIEALLPAEDPATLESATIPKSSQFTSITIDRESLSTSLNNSLNSPNVLDQCPPSAIDSDLSDEVGDSCSTHSNDAVNISFCVDKEEVGGLLGDRSQTDKVDSVHQPQIKVTPHAPVSETSSSHLICFGKTSSPSSSTRTPRSPLRAINTASKPRPLSKRASLLRPILELRQKLTTKKNDSCGLEEIPIGSQLFELISNDTASVSSVNLKKSSKADQNSKSFVERKAQNLDNPSTKKTTFESPFVLKLKAQSKFIQNSVSDHQKQEQSTNMNNNDDETAIQKHSPSILEKQESLEEGELPPSDGKGIQFENDRGDDLLDVHLEDRTSSCGSGSDATIRSKSDANICPAPNCCSSDASRSSSGVGRPATGTSRRSASVSRRSSGASRRSPGASRHSSGGSHRSPGASRRSSGASRRSSSASRRSPGASRRSPGASRRSSGASRRSSGASRRSPGASRRSPGASRRSPGASRRSSSTSRRSPDASHRFPRAELGPRHSHPNYLSGLPIREGGQTGLYVEVTHHRMDGPSQHHMDGPSQHLMDGPPQHHMDGPPQHHIDGPPQHHIDGPSQHHMDGPPQHRMDGPPQQHMDGPSQHHMDGPPQHHMDGPPQHRMDGPPQHHMVGPPQQHINGPPQHHMDGPPQQHMNGPPQHRMDGPPQQHMDGPPQQHMDGPPQHHMDGPPLHHMVGPPQQHMDTAPHGWSATTPHGWSATAPHGWSTTASYGWSITAPHGWSTTAPHGWSATAPHGWSTTASQGWFATA</sequence>
<feature type="region of interest" description="Disordered" evidence="1">
    <location>
        <begin position="727"/>
        <end position="798"/>
    </location>
</feature>
<feature type="compositionally biased region" description="Basic and acidic residues" evidence="1">
    <location>
        <begin position="2311"/>
        <end position="2326"/>
    </location>
</feature>
<evidence type="ECO:0000256" key="1">
    <source>
        <dbReference type="SAM" id="MobiDB-lite"/>
    </source>
</evidence>
<dbReference type="Proteomes" id="UP000694843">
    <property type="component" value="Unplaced"/>
</dbReference>
<feature type="region of interest" description="Disordered" evidence="1">
    <location>
        <begin position="28"/>
        <end position="90"/>
    </location>
</feature>
<feature type="region of interest" description="Disordered" evidence="1">
    <location>
        <begin position="2039"/>
        <end position="2071"/>
    </location>
</feature>
<evidence type="ECO:0000313" key="2">
    <source>
        <dbReference type="Proteomes" id="UP000694843"/>
    </source>
</evidence>
<feature type="compositionally biased region" description="Low complexity" evidence="1">
    <location>
        <begin position="2204"/>
        <end position="2310"/>
    </location>
</feature>
<feature type="region of interest" description="Disordered" evidence="1">
    <location>
        <begin position="2356"/>
        <end position="2509"/>
    </location>
</feature>
<protein>
    <submittedName>
        <fullName evidence="3">Uncharacterized protein LOC125177877</fullName>
    </submittedName>
</protein>
<feature type="compositionally biased region" description="Polar residues" evidence="1">
    <location>
        <begin position="1275"/>
        <end position="1304"/>
    </location>
</feature>